<dbReference type="NCBIfam" id="TIGR01300">
    <property type="entry name" value="CPA3_mnhG_phaG"/>
    <property type="match status" value="1"/>
</dbReference>
<dbReference type="PANTHER" id="PTHR34703">
    <property type="entry name" value="ANTIPORTER SUBUNIT MNHG2-RELATED"/>
    <property type="match status" value="1"/>
</dbReference>
<accession>A0A1I0E1X0</accession>
<dbReference type="GO" id="GO:0015385">
    <property type="term" value="F:sodium:proton antiporter activity"/>
    <property type="evidence" value="ECO:0007669"/>
    <property type="project" value="TreeGrafter"/>
</dbReference>
<dbReference type="AlphaFoldDB" id="A0A1I0E1X0"/>
<name>A0A1I0E1X0_9GAMM</name>
<feature type="transmembrane region" description="Helical" evidence="1">
    <location>
        <begin position="42"/>
        <end position="64"/>
    </location>
</feature>
<evidence type="ECO:0000313" key="2">
    <source>
        <dbReference type="EMBL" id="SET38169.1"/>
    </source>
</evidence>
<dbReference type="Pfam" id="PF03334">
    <property type="entry name" value="PhaG_MnhG_YufB"/>
    <property type="match status" value="1"/>
</dbReference>
<keyword evidence="3" id="KW-1185">Reference proteome</keyword>
<keyword evidence="1" id="KW-0472">Membrane</keyword>
<dbReference type="EMBL" id="FOHZ01000008">
    <property type="protein sequence ID" value="SET38169.1"/>
    <property type="molecule type" value="Genomic_DNA"/>
</dbReference>
<dbReference type="NCBIfam" id="NF009316">
    <property type="entry name" value="PRK12674.1-5"/>
    <property type="match status" value="1"/>
</dbReference>
<dbReference type="InterPro" id="IPR005133">
    <property type="entry name" value="PhaG_MnhG_YufB"/>
</dbReference>
<gene>
    <name evidence="2" type="ORF">SAMN04487962_108133</name>
</gene>
<feature type="transmembrane region" description="Helical" evidence="1">
    <location>
        <begin position="70"/>
        <end position="91"/>
    </location>
</feature>
<sequence>MESLPFVAELIISALLVSGGFFSLVGALGLSRLPDFYARLHGPTKATTLGVGSVVIASMMYFTLKTGEVAIAEVLVTLFLFLTAPVSANILAKAAMHQQVKCMKDTRGQPWSQ</sequence>
<dbReference type="Proteomes" id="UP000198762">
    <property type="component" value="Unassembled WGS sequence"/>
</dbReference>
<evidence type="ECO:0000256" key="1">
    <source>
        <dbReference type="SAM" id="Phobius"/>
    </source>
</evidence>
<protein>
    <submittedName>
        <fullName evidence="2">Multicomponent K+:H+ antiporter subunit G</fullName>
    </submittedName>
</protein>
<proteinExistence type="predicted"/>
<reference evidence="3" key="1">
    <citation type="submission" date="2016-10" db="EMBL/GenBank/DDBJ databases">
        <authorList>
            <person name="Varghese N."/>
            <person name="Submissions S."/>
        </authorList>
    </citation>
    <scope>NUCLEOTIDE SEQUENCE [LARGE SCALE GENOMIC DNA]</scope>
    <source>
        <strain evidence="3">CGMCC 1.6489</strain>
    </source>
</reference>
<organism evidence="2 3">
    <name type="scientific">Marinobacter segnicrescens</name>
    <dbReference type="NCBI Taxonomy" id="430453"/>
    <lineage>
        <taxon>Bacteria</taxon>
        <taxon>Pseudomonadati</taxon>
        <taxon>Pseudomonadota</taxon>
        <taxon>Gammaproteobacteria</taxon>
        <taxon>Pseudomonadales</taxon>
        <taxon>Marinobacteraceae</taxon>
        <taxon>Marinobacter</taxon>
    </lineage>
</organism>
<dbReference type="STRING" id="430453.SAMN04487962_108133"/>
<dbReference type="PANTHER" id="PTHR34703:SF1">
    <property type="entry name" value="ANTIPORTER SUBUNIT MNHG2-RELATED"/>
    <property type="match status" value="1"/>
</dbReference>
<keyword evidence="1" id="KW-0812">Transmembrane</keyword>
<evidence type="ECO:0000313" key="3">
    <source>
        <dbReference type="Proteomes" id="UP000198762"/>
    </source>
</evidence>
<keyword evidence="1" id="KW-1133">Transmembrane helix</keyword>
<feature type="transmembrane region" description="Helical" evidence="1">
    <location>
        <begin position="6"/>
        <end position="30"/>
    </location>
</feature>